<dbReference type="AlphaFoldDB" id="A0A9E2P2K8"/>
<evidence type="ECO:0000313" key="1">
    <source>
        <dbReference type="EMBL" id="MBU3853385.1"/>
    </source>
</evidence>
<reference evidence="1" key="1">
    <citation type="journal article" date="2021" name="PeerJ">
        <title>Extensive microbial diversity within the chicken gut microbiome revealed by metagenomics and culture.</title>
        <authorList>
            <person name="Gilroy R."/>
            <person name="Ravi A."/>
            <person name="Getino M."/>
            <person name="Pursley I."/>
            <person name="Horton D.L."/>
            <person name="Alikhan N.F."/>
            <person name="Baker D."/>
            <person name="Gharbi K."/>
            <person name="Hall N."/>
            <person name="Watson M."/>
            <person name="Adriaenssens E.M."/>
            <person name="Foster-Nyarko E."/>
            <person name="Jarju S."/>
            <person name="Secka A."/>
            <person name="Antonio M."/>
            <person name="Oren A."/>
            <person name="Chaudhuri R.R."/>
            <person name="La Ragione R."/>
            <person name="Hildebrand F."/>
            <person name="Pallen M.J."/>
        </authorList>
    </citation>
    <scope>NUCLEOTIDE SEQUENCE</scope>
    <source>
        <strain evidence="1">G3-2149</strain>
    </source>
</reference>
<protein>
    <submittedName>
        <fullName evidence="1">Uncharacterized protein</fullName>
    </submittedName>
</protein>
<dbReference type="EMBL" id="JAHLFU010000128">
    <property type="protein sequence ID" value="MBU3853385.1"/>
    <property type="molecule type" value="Genomic_DNA"/>
</dbReference>
<proteinExistence type="predicted"/>
<evidence type="ECO:0000313" key="2">
    <source>
        <dbReference type="Proteomes" id="UP000823865"/>
    </source>
</evidence>
<reference evidence="1" key="2">
    <citation type="submission" date="2021-04" db="EMBL/GenBank/DDBJ databases">
        <authorList>
            <person name="Gilroy R."/>
        </authorList>
    </citation>
    <scope>NUCLEOTIDE SEQUENCE</scope>
    <source>
        <strain evidence="1">G3-2149</strain>
    </source>
</reference>
<dbReference type="Proteomes" id="UP000823865">
    <property type="component" value="Unassembled WGS sequence"/>
</dbReference>
<comment type="caution">
    <text evidence="1">The sequence shown here is derived from an EMBL/GenBank/DDBJ whole genome shotgun (WGS) entry which is preliminary data.</text>
</comment>
<organism evidence="1 2">
    <name type="scientific">Candidatus Paraprevotella stercoravium</name>
    <dbReference type="NCBI Taxonomy" id="2838725"/>
    <lineage>
        <taxon>Bacteria</taxon>
        <taxon>Pseudomonadati</taxon>
        <taxon>Bacteroidota</taxon>
        <taxon>Bacteroidia</taxon>
        <taxon>Bacteroidales</taxon>
        <taxon>Prevotellaceae</taxon>
        <taxon>Paraprevotella</taxon>
    </lineage>
</organism>
<name>A0A9E2P2K8_9BACT</name>
<gene>
    <name evidence="1" type="ORF">H9789_06125</name>
</gene>
<sequence>MRIRICMLGMALIFGGVSEGGLLPLSAAESIQVVTRGKPERPDRDRPDHHRKVYKKKKNHHIKKIPPHYTKVYHGKKCYYYHDGFYYRPCSGGYYERFRPFIGMIVPVLPRRVHVVHRHGQEYLVCEGMLYKRIYTRNGFRYKIVGFV</sequence>
<dbReference type="Pfam" id="PF20125">
    <property type="entry name" value="DUF6515"/>
    <property type="match status" value="1"/>
</dbReference>
<accession>A0A9E2P2K8</accession>
<dbReference type="InterPro" id="IPR045398">
    <property type="entry name" value="DUF6515"/>
</dbReference>